<feature type="transmembrane region" description="Helical" evidence="1">
    <location>
        <begin position="62"/>
        <end position="84"/>
    </location>
</feature>
<feature type="transmembrane region" description="Helical" evidence="1">
    <location>
        <begin position="7"/>
        <end position="25"/>
    </location>
</feature>
<accession>F0TBE6</accession>
<evidence type="ECO:0000256" key="1">
    <source>
        <dbReference type="SAM" id="Phobius"/>
    </source>
</evidence>
<keyword evidence="1" id="KW-0812">Transmembrane</keyword>
<gene>
    <name evidence="2" type="ordered locus">Metbo_1996</name>
</gene>
<dbReference type="KEGG" id="mel:Metbo_1996"/>
<feature type="transmembrane region" description="Helical" evidence="1">
    <location>
        <begin position="31"/>
        <end position="50"/>
    </location>
</feature>
<protein>
    <recommendedName>
        <fullName evidence="4">DUF5518 domain-containing protein</fullName>
    </recommendedName>
</protein>
<keyword evidence="1" id="KW-1133">Transmembrane helix</keyword>
<reference evidence="3" key="1">
    <citation type="submission" date="2011-02" db="EMBL/GenBank/DDBJ databases">
        <title>Complete sequence of Methanobacterium sp. AL-21.</title>
        <authorList>
            <consortium name="US DOE Joint Genome Institute"/>
            <person name="Lucas S."/>
            <person name="Copeland A."/>
            <person name="Lapidus A."/>
            <person name="Cheng J.-F."/>
            <person name="Goodwin L."/>
            <person name="Pitluck S."/>
            <person name="Chertkov O."/>
            <person name="Detter J.C."/>
            <person name="Han C."/>
            <person name="Tapia R."/>
            <person name="Land M."/>
            <person name="Hauser L."/>
            <person name="Kyrpides N."/>
            <person name="Ivanova N."/>
            <person name="Mikhailova N."/>
            <person name="Pagani I."/>
            <person name="Cadillo-Quiroz H."/>
            <person name="Imachi H."/>
            <person name="Zinder S."/>
            <person name="Liu W."/>
            <person name="Woyke T."/>
        </authorList>
    </citation>
    <scope>NUCLEOTIDE SEQUENCE [LARGE SCALE GENOMIC DNA]</scope>
    <source>
        <strain evidence="3">AL-21</strain>
    </source>
</reference>
<organism evidence="2 3">
    <name type="scientific">Methanobacterium lacus (strain AL-21)</name>
    <dbReference type="NCBI Taxonomy" id="877455"/>
    <lineage>
        <taxon>Archaea</taxon>
        <taxon>Methanobacteriati</taxon>
        <taxon>Methanobacteriota</taxon>
        <taxon>Methanomada group</taxon>
        <taxon>Methanobacteria</taxon>
        <taxon>Methanobacteriales</taxon>
        <taxon>Methanobacteriaceae</taxon>
        <taxon>Methanobacterium</taxon>
    </lineage>
</organism>
<dbReference type="AlphaFoldDB" id="F0TBE6"/>
<reference evidence="2 3" key="2">
    <citation type="journal article" date="2014" name="Int. J. Syst. Evol. Microbiol.">
        <title>Methanobacterium paludis sp. nov. and a novel strain of Methanobacterium lacus isolated from northern peatlands.</title>
        <authorList>
            <person name="Cadillo-Quiroz H."/>
            <person name="Brauer S.L."/>
            <person name="Goodson N."/>
            <person name="Yavitt J.B."/>
            <person name="Zinder S.H."/>
        </authorList>
    </citation>
    <scope>NUCLEOTIDE SEQUENCE [LARGE SCALE GENOMIC DNA]</scope>
    <source>
        <strain evidence="2 3">AL-21</strain>
    </source>
</reference>
<evidence type="ECO:0000313" key="2">
    <source>
        <dbReference type="EMBL" id="ADZ10215.1"/>
    </source>
</evidence>
<dbReference type="EMBL" id="CP002551">
    <property type="protein sequence ID" value="ADZ10215.1"/>
    <property type="molecule type" value="Genomic_DNA"/>
</dbReference>
<dbReference type="HOGENOM" id="CLU_2010117_0_0_2"/>
<keyword evidence="3" id="KW-1185">Reference proteome</keyword>
<dbReference type="GeneID" id="10278456"/>
<dbReference type="Proteomes" id="UP000007490">
    <property type="component" value="Chromosome"/>
</dbReference>
<proteinExistence type="predicted"/>
<keyword evidence="1" id="KW-0472">Membrane</keyword>
<evidence type="ECO:0000313" key="3">
    <source>
        <dbReference type="Proteomes" id="UP000007490"/>
    </source>
</evidence>
<dbReference type="RefSeq" id="WP_013645566.1">
    <property type="nucleotide sequence ID" value="NC_015216.1"/>
</dbReference>
<feature type="transmembrane region" description="Helical" evidence="1">
    <location>
        <begin position="90"/>
        <end position="116"/>
    </location>
</feature>
<name>F0TBE6_METLA</name>
<evidence type="ECO:0008006" key="4">
    <source>
        <dbReference type="Google" id="ProtNLM"/>
    </source>
</evidence>
<sequence length="123" mass="13372">MIKLKPVIVGIILIVAITMFFPLIVLPYIVIDMLSLGIILSLLVTGYIGYKISENKTNGAIYGIIIGVISGFLMGLSVSIMYQYVAASVYVFYSVFYAIFFGIIGVIGGTIGSLFIKNSEELE</sequence>